<accession>A0A6J4IPN3</accession>
<dbReference type="AlphaFoldDB" id="A0A6J4IPN3"/>
<name>A0A6J4IPN3_9PSEU</name>
<gene>
    <name evidence="2" type="ORF">AVDCRST_MAG54-2257</name>
</gene>
<proteinExistence type="predicted"/>
<evidence type="ECO:0000259" key="1">
    <source>
        <dbReference type="Pfam" id="PF13474"/>
    </source>
</evidence>
<protein>
    <recommendedName>
        <fullName evidence="1">SnoaL-like domain-containing protein</fullName>
    </recommendedName>
</protein>
<evidence type="ECO:0000313" key="2">
    <source>
        <dbReference type="EMBL" id="CAA9256592.1"/>
    </source>
</evidence>
<sequence>MAQTSEVEAFLGEMLPRQRDAEQALCRGDADARADTWSRNDPVTLFGAAGGLRRGWDEVDETFHWLAGRFTGKHLREYDLELVAAGACGDLAFTVGFEHKTFVVEGEPVSYTLRVTHVYRR</sequence>
<dbReference type="Pfam" id="PF13474">
    <property type="entry name" value="SnoaL_3"/>
    <property type="match status" value="1"/>
</dbReference>
<dbReference type="SUPFAM" id="SSF54427">
    <property type="entry name" value="NTF2-like"/>
    <property type="match status" value="1"/>
</dbReference>
<dbReference type="Gene3D" id="3.10.450.50">
    <property type="match status" value="1"/>
</dbReference>
<reference evidence="2" key="1">
    <citation type="submission" date="2020-02" db="EMBL/GenBank/DDBJ databases">
        <authorList>
            <person name="Meier V. D."/>
        </authorList>
    </citation>
    <scope>NUCLEOTIDE SEQUENCE</scope>
    <source>
        <strain evidence="2">AVDCRST_MAG54</strain>
    </source>
</reference>
<dbReference type="InterPro" id="IPR032710">
    <property type="entry name" value="NTF2-like_dom_sf"/>
</dbReference>
<dbReference type="InterPro" id="IPR037401">
    <property type="entry name" value="SnoaL-like"/>
</dbReference>
<dbReference type="EMBL" id="CADCTH010000293">
    <property type="protein sequence ID" value="CAA9256592.1"/>
    <property type="molecule type" value="Genomic_DNA"/>
</dbReference>
<organism evidence="2">
    <name type="scientific">uncultured Actinomycetospora sp</name>
    <dbReference type="NCBI Taxonomy" id="1135996"/>
    <lineage>
        <taxon>Bacteria</taxon>
        <taxon>Bacillati</taxon>
        <taxon>Actinomycetota</taxon>
        <taxon>Actinomycetes</taxon>
        <taxon>Pseudonocardiales</taxon>
        <taxon>Pseudonocardiaceae</taxon>
        <taxon>Actinomycetospora</taxon>
        <taxon>environmental samples</taxon>
    </lineage>
</organism>
<feature type="domain" description="SnoaL-like" evidence="1">
    <location>
        <begin position="23"/>
        <end position="121"/>
    </location>
</feature>